<feature type="signal peptide" evidence="3">
    <location>
        <begin position="1"/>
        <end position="19"/>
    </location>
</feature>
<proteinExistence type="predicted"/>
<protein>
    <recommendedName>
        <fullName evidence="6">Mid2 domain-containing protein</fullName>
    </recommendedName>
</protein>
<feature type="transmembrane region" description="Helical" evidence="2">
    <location>
        <begin position="527"/>
        <end position="551"/>
    </location>
</feature>
<sequence>MFRILYVLACLQFLYVVQALSLGYAPLRTHHNADVDTTIAIKRALHAARGTTHTTNRTYLTKSWADATLFSIGASSSTNSSEDATLDLEVGLSVTCTACYINGSVSSFLTVENNFNVTEAVDSVIDEIANVTESAFDQLETYARDSVDDLPDIPAWPTLDLDFDLDDTVAFPDVHAQFEFNDLELYLELDVQLSAGATYTLNLFTSESVAGFSIPGLEAGALFKVSLVLIAQAEINISSGIHIKLDDGLALDLELFNKNVSGITLPGGRMEFLPITIEGHGSLQALLQLEASVGFEIAPPDSLGVLEVVGFSAGIGTEVFAYVADFLFQVDASTDEDAECAVEAVAEYTLAVGAAAGATIAVADYQWGPAPSTTVPVFYTTLASICAGTKTSSSTITPSATLEQRDSDLKTTTVSTTTTYTAVNCASQGLVNCPVRLQRTTSIERAMTTVLTVESGIEATFPASTFTSLTGAIPFGDNVRRLGPTSGTPVSYVPPPVTPSPTGDAETGDDDTSESADDMDSSNNNKLIIGLSVGLVVPAVIVAGFALWWFVYKRKRYAAVPQPETTVYSPGESKGVKRPLTTVGAA</sequence>
<organism evidence="4 5">
    <name type="scientific">Aspergillus cavernicola</name>
    <dbReference type="NCBI Taxonomy" id="176166"/>
    <lineage>
        <taxon>Eukaryota</taxon>
        <taxon>Fungi</taxon>
        <taxon>Dikarya</taxon>
        <taxon>Ascomycota</taxon>
        <taxon>Pezizomycotina</taxon>
        <taxon>Eurotiomycetes</taxon>
        <taxon>Eurotiomycetidae</taxon>
        <taxon>Eurotiales</taxon>
        <taxon>Aspergillaceae</taxon>
        <taxon>Aspergillus</taxon>
        <taxon>Aspergillus subgen. Nidulantes</taxon>
    </lineage>
</organism>
<evidence type="ECO:0008006" key="6">
    <source>
        <dbReference type="Google" id="ProtNLM"/>
    </source>
</evidence>
<evidence type="ECO:0000256" key="1">
    <source>
        <dbReference type="SAM" id="MobiDB-lite"/>
    </source>
</evidence>
<keyword evidence="2" id="KW-0812">Transmembrane</keyword>
<keyword evidence="2" id="KW-0472">Membrane</keyword>
<keyword evidence="3" id="KW-0732">Signal</keyword>
<feature type="region of interest" description="Disordered" evidence="1">
    <location>
        <begin position="565"/>
        <end position="586"/>
    </location>
</feature>
<gene>
    <name evidence="4" type="ORF">BDW59DRAFT_148614</name>
</gene>
<dbReference type="Proteomes" id="UP001610335">
    <property type="component" value="Unassembled WGS sequence"/>
</dbReference>
<dbReference type="EMBL" id="JBFXLS010000052">
    <property type="protein sequence ID" value="KAL2823431.1"/>
    <property type="molecule type" value="Genomic_DNA"/>
</dbReference>
<accession>A0ABR4I6P7</accession>
<keyword evidence="2" id="KW-1133">Transmembrane helix</keyword>
<evidence type="ECO:0000256" key="3">
    <source>
        <dbReference type="SAM" id="SignalP"/>
    </source>
</evidence>
<reference evidence="4 5" key="1">
    <citation type="submission" date="2024-07" db="EMBL/GenBank/DDBJ databases">
        <title>Section-level genome sequencing and comparative genomics of Aspergillus sections Usti and Cavernicolus.</title>
        <authorList>
            <consortium name="Lawrence Berkeley National Laboratory"/>
            <person name="Nybo J.L."/>
            <person name="Vesth T.C."/>
            <person name="Theobald S."/>
            <person name="Frisvad J.C."/>
            <person name="Larsen T.O."/>
            <person name="Kjaerboelling I."/>
            <person name="Rothschild-Mancinelli K."/>
            <person name="Lyhne E.K."/>
            <person name="Kogle M.E."/>
            <person name="Barry K."/>
            <person name="Clum A."/>
            <person name="Na H."/>
            <person name="Ledsgaard L."/>
            <person name="Lin J."/>
            <person name="Lipzen A."/>
            <person name="Kuo A."/>
            <person name="Riley R."/>
            <person name="Mondo S."/>
            <person name="LaButti K."/>
            <person name="Haridas S."/>
            <person name="Pangalinan J."/>
            <person name="Salamov A.A."/>
            <person name="Simmons B.A."/>
            <person name="Magnuson J.K."/>
            <person name="Chen J."/>
            <person name="Drula E."/>
            <person name="Henrissat B."/>
            <person name="Wiebenga A."/>
            <person name="Lubbers R.J."/>
            <person name="Gomes A.C."/>
            <person name="Makela M.R."/>
            <person name="Stajich J."/>
            <person name="Grigoriev I.V."/>
            <person name="Mortensen U.H."/>
            <person name="De vries R.P."/>
            <person name="Baker S.E."/>
            <person name="Andersen M.R."/>
        </authorList>
    </citation>
    <scope>NUCLEOTIDE SEQUENCE [LARGE SCALE GENOMIC DNA]</scope>
    <source>
        <strain evidence="4 5">CBS 600.67</strain>
    </source>
</reference>
<feature type="region of interest" description="Disordered" evidence="1">
    <location>
        <begin position="484"/>
        <end position="521"/>
    </location>
</feature>
<feature type="compositionally biased region" description="Acidic residues" evidence="1">
    <location>
        <begin position="506"/>
        <end position="520"/>
    </location>
</feature>
<evidence type="ECO:0000313" key="5">
    <source>
        <dbReference type="Proteomes" id="UP001610335"/>
    </source>
</evidence>
<name>A0ABR4I6P7_9EURO</name>
<comment type="caution">
    <text evidence="4">The sequence shown here is derived from an EMBL/GenBank/DDBJ whole genome shotgun (WGS) entry which is preliminary data.</text>
</comment>
<feature type="chain" id="PRO_5046617870" description="Mid2 domain-containing protein" evidence="3">
    <location>
        <begin position="20"/>
        <end position="586"/>
    </location>
</feature>
<evidence type="ECO:0000313" key="4">
    <source>
        <dbReference type="EMBL" id="KAL2823431.1"/>
    </source>
</evidence>
<evidence type="ECO:0000256" key="2">
    <source>
        <dbReference type="SAM" id="Phobius"/>
    </source>
</evidence>
<keyword evidence="5" id="KW-1185">Reference proteome</keyword>